<keyword evidence="2" id="KW-1185">Reference proteome</keyword>
<dbReference type="EMBL" id="BGZK01000292">
    <property type="protein sequence ID" value="GBP34687.1"/>
    <property type="molecule type" value="Genomic_DNA"/>
</dbReference>
<sequence length="115" mass="14120">MEKSMMGIKKIDKVRSTKRKNWGNTYIYIISRIDQQKWRWTEHMIRDPQGKWSKIVSDWYPRHGKRSRGRQQTKWEDDLKLTAGHHWRRAARDRTPWKMLEEAYAKTHAELRDIL</sequence>
<protein>
    <recommendedName>
        <fullName evidence="3">Endonuclease-reverse transcriptase</fullName>
    </recommendedName>
</protein>
<gene>
    <name evidence="1" type="ORF">EVAR_31556_1</name>
</gene>
<dbReference type="AlphaFoldDB" id="A0A4C1V8R6"/>
<dbReference type="Proteomes" id="UP000299102">
    <property type="component" value="Unassembled WGS sequence"/>
</dbReference>
<proteinExistence type="predicted"/>
<organism evidence="1 2">
    <name type="scientific">Eumeta variegata</name>
    <name type="common">Bagworm moth</name>
    <name type="synonym">Eumeta japonica</name>
    <dbReference type="NCBI Taxonomy" id="151549"/>
    <lineage>
        <taxon>Eukaryota</taxon>
        <taxon>Metazoa</taxon>
        <taxon>Ecdysozoa</taxon>
        <taxon>Arthropoda</taxon>
        <taxon>Hexapoda</taxon>
        <taxon>Insecta</taxon>
        <taxon>Pterygota</taxon>
        <taxon>Neoptera</taxon>
        <taxon>Endopterygota</taxon>
        <taxon>Lepidoptera</taxon>
        <taxon>Glossata</taxon>
        <taxon>Ditrysia</taxon>
        <taxon>Tineoidea</taxon>
        <taxon>Psychidae</taxon>
        <taxon>Oiketicinae</taxon>
        <taxon>Eumeta</taxon>
    </lineage>
</organism>
<dbReference type="OrthoDB" id="8193815at2759"/>
<accession>A0A4C1V8R6</accession>
<evidence type="ECO:0000313" key="2">
    <source>
        <dbReference type="Proteomes" id="UP000299102"/>
    </source>
</evidence>
<evidence type="ECO:0008006" key="3">
    <source>
        <dbReference type="Google" id="ProtNLM"/>
    </source>
</evidence>
<reference evidence="1 2" key="1">
    <citation type="journal article" date="2019" name="Commun. Biol.">
        <title>The bagworm genome reveals a unique fibroin gene that provides high tensile strength.</title>
        <authorList>
            <person name="Kono N."/>
            <person name="Nakamura H."/>
            <person name="Ohtoshi R."/>
            <person name="Tomita M."/>
            <person name="Numata K."/>
            <person name="Arakawa K."/>
        </authorList>
    </citation>
    <scope>NUCLEOTIDE SEQUENCE [LARGE SCALE GENOMIC DNA]</scope>
</reference>
<comment type="caution">
    <text evidence="1">The sequence shown here is derived from an EMBL/GenBank/DDBJ whole genome shotgun (WGS) entry which is preliminary data.</text>
</comment>
<evidence type="ECO:0000313" key="1">
    <source>
        <dbReference type="EMBL" id="GBP34687.1"/>
    </source>
</evidence>
<name>A0A4C1V8R6_EUMVA</name>